<gene>
    <name evidence="1" type="ORF">ESY86_19570</name>
</gene>
<reference evidence="1 2" key="1">
    <citation type="submission" date="2019-08" db="EMBL/GenBank/DDBJ databases">
        <title>Genomes of Subsaximicrobium wynnwilliamsii strains.</title>
        <authorList>
            <person name="Bowman J.P."/>
        </authorList>
    </citation>
    <scope>NUCLEOTIDE SEQUENCE [LARGE SCALE GENOMIC DNA]</scope>
    <source>
        <strain evidence="1 2">2-80-2</strain>
    </source>
</reference>
<evidence type="ECO:0000313" key="2">
    <source>
        <dbReference type="Proteomes" id="UP000321578"/>
    </source>
</evidence>
<comment type="caution">
    <text evidence="1">The sequence shown here is derived from an EMBL/GenBank/DDBJ whole genome shotgun (WGS) entry which is preliminary data.</text>
</comment>
<dbReference type="RefSeq" id="WP_147088406.1">
    <property type="nucleotide sequence ID" value="NZ_VORM01000042.1"/>
</dbReference>
<sequence>MKKILFILLCSFVSFGFTNERIEPISENESAEITLPVKVETYNFPYENGTITLTIFDNGICEQGTVTGTLSTHCDDDGIADYVWSGTICREHIDALIMQFNASC</sequence>
<protein>
    <submittedName>
        <fullName evidence="1">Uncharacterized protein</fullName>
    </submittedName>
</protein>
<dbReference type="AlphaFoldDB" id="A0A5C6ZCG1"/>
<organism evidence="1 2">
    <name type="scientific">Subsaximicrobium wynnwilliamsii</name>
    <dbReference type="NCBI Taxonomy" id="291179"/>
    <lineage>
        <taxon>Bacteria</taxon>
        <taxon>Pseudomonadati</taxon>
        <taxon>Bacteroidota</taxon>
        <taxon>Flavobacteriia</taxon>
        <taxon>Flavobacteriales</taxon>
        <taxon>Flavobacteriaceae</taxon>
        <taxon>Subsaximicrobium</taxon>
    </lineage>
</organism>
<keyword evidence="2" id="KW-1185">Reference proteome</keyword>
<evidence type="ECO:0000313" key="1">
    <source>
        <dbReference type="EMBL" id="TXD86690.1"/>
    </source>
</evidence>
<dbReference type="Proteomes" id="UP000321578">
    <property type="component" value="Unassembled WGS sequence"/>
</dbReference>
<proteinExistence type="predicted"/>
<name>A0A5C6ZCG1_9FLAO</name>
<accession>A0A5C6ZCG1</accession>
<dbReference type="EMBL" id="VORO01000043">
    <property type="protein sequence ID" value="TXD86690.1"/>
    <property type="molecule type" value="Genomic_DNA"/>
</dbReference>